<dbReference type="Proteomes" id="UP000198656">
    <property type="component" value="Unassembled WGS sequence"/>
</dbReference>
<reference evidence="3" key="1">
    <citation type="submission" date="2016-10" db="EMBL/GenBank/DDBJ databases">
        <authorList>
            <person name="Varghese N."/>
            <person name="Submissions S."/>
        </authorList>
    </citation>
    <scope>NUCLEOTIDE SEQUENCE [LARGE SCALE GENOMIC DNA]</scope>
    <source>
        <strain evidence="3">DSM 8344</strain>
    </source>
</reference>
<dbReference type="Pfam" id="PF03118">
    <property type="entry name" value="RNA_pol_A_CTD"/>
    <property type="match status" value="1"/>
</dbReference>
<dbReference type="EMBL" id="FNCP01000043">
    <property type="protein sequence ID" value="SDI48895.1"/>
    <property type="molecule type" value="Genomic_DNA"/>
</dbReference>
<dbReference type="RefSeq" id="WP_034598316.1">
    <property type="nucleotide sequence ID" value="NZ_FNCP01000043.1"/>
</dbReference>
<accession>A0A1G8KZE1</accession>
<feature type="domain" description="RNA polymerase alpha subunit C-terminal" evidence="1">
    <location>
        <begin position="40"/>
        <end position="92"/>
    </location>
</feature>
<name>A0A1G8KZE1_9FIRM</name>
<evidence type="ECO:0000259" key="1">
    <source>
        <dbReference type="Pfam" id="PF03118"/>
    </source>
</evidence>
<dbReference type="GO" id="GO:0006351">
    <property type="term" value="P:DNA-templated transcription"/>
    <property type="evidence" value="ECO:0007669"/>
    <property type="project" value="InterPro"/>
</dbReference>
<keyword evidence="3" id="KW-1185">Reference proteome</keyword>
<dbReference type="InterPro" id="IPR011260">
    <property type="entry name" value="RNAP_asu_C"/>
</dbReference>
<gene>
    <name evidence="2" type="ORF">SAMN05443529_1439</name>
</gene>
<dbReference type="GO" id="GO:0003677">
    <property type="term" value="F:DNA binding"/>
    <property type="evidence" value="ECO:0007669"/>
    <property type="project" value="InterPro"/>
</dbReference>
<sequence>MILETQITIYVCSLCQRTYKLKEDAKKCEYLCSKLLESPDISVLGLTSRTYNLLKIAGIDTLDELRETTDSQLLNLKRFGQGALNELHQKLQRYEAKLKNH</sequence>
<proteinExistence type="predicted"/>
<keyword evidence="2" id="KW-0804">Transcription</keyword>
<evidence type="ECO:0000313" key="3">
    <source>
        <dbReference type="Proteomes" id="UP000198656"/>
    </source>
</evidence>
<dbReference type="AlphaFoldDB" id="A0A1G8KZE1"/>
<dbReference type="SUPFAM" id="SSF47789">
    <property type="entry name" value="C-terminal domain of RNA polymerase alpha subunit"/>
    <property type="match status" value="1"/>
</dbReference>
<dbReference type="GO" id="GO:0000428">
    <property type="term" value="C:DNA-directed RNA polymerase complex"/>
    <property type="evidence" value="ECO:0007669"/>
    <property type="project" value="UniProtKB-KW"/>
</dbReference>
<protein>
    <submittedName>
        <fullName evidence="2">DNA-directed RNA polymerase subunit alpha</fullName>
    </submittedName>
</protein>
<organism evidence="2 3">
    <name type="scientific">Desulfosporosinus hippei DSM 8344</name>
    <dbReference type="NCBI Taxonomy" id="1121419"/>
    <lineage>
        <taxon>Bacteria</taxon>
        <taxon>Bacillati</taxon>
        <taxon>Bacillota</taxon>
        <taxon>Clostridia</taxon>
        <taxon>Eubacteriales</taxon>
        <taxon>Desulfitobacteriaceae</taxon>
        <taxon>Desulfosporosinus</taxon>
    </lineage>
</organism>
<dbReference type="Gene3D" id="1.10.150.20">
    <property type="entry name" value="5' to 3' exonuclease, C-terminal subdomain"/>
    <property type="match status" value="1"/>
</dbReference>
<keyword evidence="2" id="KW-0240">DNA-directed RNA polymerase</keyword>
<dbReference type="GO" id="GO:0003899">
    <property type="term" value="F:DNA-directed RNA polymerase activity"/>
    <property type="evidence" value="ECO:0007669"/>
    <property type="project" value="InterPro"/>
</dbReference>
<dbReference type="OrthoDB" id="1798202at2"/>
<evidence type="ECO:0000313" key="2">
    <source>
        <dbReference type="EMBL" id="SDI48895.1"/>
    </source>
</evidence>
<dbReference type="STRING" id="1121419.SAMN05443529_1439"/>